<comment type="caution">
    <text evidence="1">The sequence shown here is derived from an EMBL/GenBank/DDBJ whole genome shotgun (WGS) entry which is preliminary data.</text>
</comment>
<dbReference type="Proteomes" id="UP000054524">
    <property type="component" value="Unassembled WGS sequence"/>
</dbReference>
<gene>
    <name evidence="1" type="ORF">NESG_01624</name>
</gene>
<dbReference type="AlphaFoldDB" id="A0A086J0H8"/>
<dbReference type="GeneID" id="77676597"/>
<evidence type="ECO:0000313" key="1">
    <source>
        <dbReference type="EMBL" id="KFG25646.1"/>
    </source>
</evidence>
<dbReference type="EMBL" id="AKIJ01000004">
    <property type="protein sequence ID" value="KFG25646.1"/>
    <property type="molecule type" value="Genomic_DNA"/>
</dbReference>
<evidence type="ECO:0000313" key="2">
    <source>
        <dbReference type="Proteomes" id="UP000054524"/>
    </source>
</evidence>
<proteinExistence type="predicted"/>
<organism evidence="1 2">
    <name type="scientific">Nematocida ausubeli (strain ATCC PRA-371 / ERTm2)</name>
    <name type="common">Nematode killer fungus</name>
    <dbReference type="NCBI Taxonomy" id="1913371"/>
    <lineage>
        <taxon>Eukaryota</taxon>
        <taxon>Fungi</taxon>
        <taxon>Fungi incertae sedis</taxon>
        <taxon>Microsporidia</taxon>
        <taxon>Nematocida</taxon>
    </lineage>
</organism>
<dbReference type="RefSeq" id="XP_052904201.1">
    <property type="nucleotide sequence ID" value="XM_053049251.1"/>
</dbReference>
<protein>
    <submittedName>
        <fullName evidence="1">Uncharacterized protein</fullName>
    </submittedName>
</protein>
<reference evidence="1 2" key="1">
    <citation type="journal article" date="2014" name="Genome Announc.">
        <title>Genome Sequence of the Microsporidian Species Nematocida sp1 Strain ERTm6 (ATCC PRA-372).</title>
        <authorList>
            <person name="Bakowski M.A."/>
            <person name="Priest M."/>
            <person name="Young S."/>
            <person name="Cuomo C.A."/>
            <person name="Troemel E.R."/>
        </authorList>
    </citation>
    <scope>NUCLEOTIDE SEQUENCE [LARGE SCALE GENOMIC DNA]</scope>
    <source>
        <strain evidence="1 2">ERTm6</strain>
    </source>
</reference>
<accession>A0A086J0H8</accession>
<sequence>MRNGVCDEMPSQQMNKNSLLPTKISMGALKRIHKEWADSLIKELQIFTLQENYAEFMQKEKQIEANPAWHISTPCEKLAYFQRAIICRRDNSYAPIIPRITILLQSLQTEKDAKWIEDVLPKLIDILDQYNLSKIWHIPFCFDFHDMRTWAITLSYDVLKDRVPWHAVVKLLRRKGIHDKYAQLDEGTPDTDLLISISTEIDMERIEKEGCKTNSNSLKYISFCTFCNKKGHIPEVCNSVQKHKRQKSTMFTVANSNGLNSDCTRIFIELSLAGHSVKGRHSTGSDINIVGWHVYNKLATKTGSLKIKNHTYTLIDIMNRPISCTAYMECTVQYKKKSLGTHRFFIVEGLNEDKVDQNIKQEICKNKVAESSVQDGNEFISTDIREGILGMNIIKEDMAEVSPGEIESVFGLSLVQACERVDGEK</sequence>
<name>A0A086J0H8_NEMA1</name>
<keyword evidence="2" id="KW-1185">Reference proteome</keyword>
<dbReference type="HOGENOM" id="CLU_053176_0_0_1"/>